<organism evidence="1 2">
    <name type="scientific">Peronosclerospora sorghi</name>
    <dbReference type="NCBI Taxonomy" id="230839"/>
    <lineage>
        <taxon>Eukaryota</taxon>
        <taxon>Sar</taxon>
        <taxon>Stramenopiles</taxon>
        <taxon>Oomycota</taxon>
        <taxon>Peronosporomycetes</taxon>
        <taxon>Peronosporales</taxon>
        <taxon>Peronosporaceae</taxon>
        <taxon>Peronosclerospora</taxon>
    </lineage>
</organism>
<comment type="caution">
    <text evidence="1">The sequence shown here is derived from an EMBL/GenBank/DDBJ whole genome shotgun (WGS) entry which is preliminary data.</text>
</comment>
<evidence type="ECO:0000313" key="2">
    <source>
        <dbReference type="Proteomes" id="UP001163321"/>
    </source>
</evidence>
<proteinExistence type="predicted"/>
<dbReference type="Proteomes" id="UP001163321">
    <property type="component" value="Chromosome 1"/>
</dbReference>
<sequence>MQEGCLITHMSRTRWRLDLKKAGNGTELFLDKRGGLEVFTILFKAPADTDKKVQALKKRGFRMFKKPHYVVFRSHYPRLRLIGK</sequence>
<keyword evidence="2" id="KW-1185">Reference proteome</keyword>
<name>A0ACC0WQR5_9STRA</name>
<dbReference type="EMBL" id="CM047580">
    <property type="protein sequence ID" value="KAI9921219.1"/>
    <property type="molecule type" value="Genomic_DNA"/>
</dbReference>
<protein>
    <submittedName>
        <fullName evidence="1">Uncharacterized protein</fullName>
    </submittedName>
</protein>
<evidence type="ECO:0000313" key="1">
    <source>
        <dbReference type="EMBL" id="KAI9921219.1"/>
    </source>
</evidence>
<accession>A0ACC0WQR5</accession>
<reference evidence="1 2" key="1">
    <citation type="journal article" date="2022" name="bioRxiv">
        <title>The genome of the oomycete Peronosclerospora sorghi, a cosmopolitan pathogen of maize and sorghum, is inflated with dispersed pseudogenes.</title>
        <authorList>
            <person name="Fletcher K."/>
            <person name="Martin F."/>
            <person name="Isakeit T."/>
            <person name="Cavanaugh K."/>
            <person name="Magill C."/>
            <person name="Michelmore R."/>
        </authorList>
    </citation>
    <scope>NUCLEOTIDE SEQUENCE [LARGE SCALE GENOMIC DNA]</scope>
    <source>
        <strain evidence="1">P6</strain>
    </source>
</reference>
<gene>
    <name evidence="1" type="ORF">PsorP6_000087</name>
</gene>